<dbReference type="GO" id="GO:0000155">
    <property type="term" value="F:phosphorelay sensor kinase activity"/>
    <property type="evidence" value="ECO:0007669"/>
    <property type="project" value="InterPro"/>
</dbReference>
<feature type="domain" description="Histidine kinase/HSP90-like ATPase" evidence="10">
    <location>
        <begin position="299"/>
        <end position="387"/>
    </location>
</feature>
<sequence length="388" mass="41445">MTENSWVVWPSREALQRPPERWSGRNRLRTSRLVRGVVFAGLLWGTVTDNRHGGALVVAVGVVCVLAGAALAWGFFRTTAQHRLWPSLGLLTALGTVALLGELGGWRVLAVTAWCGGAVVALERLPLAAAGPYSLVLLVAFGILNNDNWLTTTVIAIGLALTGYVLRLDGEARAATQRLLARERAANAAEAETAALAERARIAREIHDVLAHSLSAQLVHLEAARIQIERGAERDEILERVVAARAMAREGLAETRQALSALRGDMAPVADVLRSLADGEGARLEVRGAARPLPAEAAQTVRRVAQEAFTNIRKHAPDSEVTVRLVYEPDFCLLVVRNTDAVAGRPDLAVSGGGYGLLGMRERAELLGGTLEAGADEEGFTVTLRVPA</sequence>
<dbReference type="EMBL" id="MVFC01000024">
    <property type="protein sequence ID" value="OON75133.1"/>
    <property type="molecule type" value="Genomic_DNA"/>
</dbReference>
<keyword evidence="7" id="KW-0067">ATP-binding</keyword>
<evidence type="ECO:0000313" key="13">
    <source>
        <dbReference type="Proteomes" id="UP000190539"/>
    </source>
</evidence>
<feature type="transmembrane region" description="Helical" evidence="9">
    <location>
        <begin position="83"/>
        <end position="100"/>
    </location>
</feature>
<evidence type="ECO:0000256" key="1">
    <source>
        <dbReference type="ARBA" id="ARBA00000085"/>
    </source>
</evidence>
<organism evidence="12 13">
    <name type="scientific">Streptomyces tsukubensis</name>
    <dbReference type="NCBI Taxonomy" id="83656"/>
    <lineage>
        <taxon>Bacteria</taxon>
        <taxon>Bacillati</taxon>
        <taxon>Actinomycetota</taxon>
        <taxon>Actinomycetes</taxon>
        <taxon>Kitasatosporales</taxon>
        <taxon>Streptomycetaceae</taxon>
        <taxon>Streptomyces</taxon>
    </lineage>
</organism>
<keyword evidence="5" id="KW-0547">Nucleotide-binding</keyword>
<feature type="transmembrane region" description="Helical" evidence="9">
    <location>
        <begin position="127"/>
        <end position="144"/>
    </location>
</feature>
<dbReference type="InterPro" id="IPR050482">
    <property type="entry name" value="Sensor_HK_TwoCompSys"/>
</dbReference>
<dbReference type="Proteomes" id="UP000190539">
    <property type="component" value="Unassembled WGS sequence"/>
</dbReference>
<dbReference type="RefSeq" id="WP_077970849.1">
    <property type="nucleotide sequence ID" value="NZ_CP045178.1"/>
</dbReference>
<reference evidence="12 13" key="1">
    <citation type="submission" date="2017-02" db="EMBL/GenBank/DDBJ databases">
        <title>Draft Genome Sequence of Streptomyces tsukubaensis F601, a Producer of the immunosuppressant tacrolimus FK506.</title>
        <authorList>
            <person name="Zong G."/>
            <person name="Zhong C."/>
            <person name="Fu J."/>
            <person name="Qin R."/>
            <person name="Cao G."/>
        </authorList>
    </citation>
    <scope>NUCLEOTIDE SEQUENCE [LARGE SCALE GENOMIC DNA]</scope>
    <source>
        <strain evidence="12 13">F601</strain>
    </source>
</reference>
<feature type="transmembrane region" description="Helical" evidence="9">
    <location>
        <begin position="150"/>
        <end position="168"/>
    </location>
</feature>
<keyword evidence="4" id="KW-0808">Transferase</keyword>
<dbReference type="SUPFAM" id="SSF55874">
    <property type="entry name" value="ATPase domain of HSP90 chaperone/DNA topoisomerase II/histidine kinase"/>
    <property type="match status" value="1"/>
</dbReference>
<proteinExistence type="predicted"/>
<dbReference type="EC" id="2.7.13.3" evidence="2"/>
<dbReference type="GO" id="GO:0046983">
    <property type="term" value="F:protein dimerization activity"/>
    <property type="evidence" value="ECO:0007669"/>
    <property type="project" value="InterPro"/>
</dbReference>
<dbReference type="AlphaFoldDB" id="A0A1V4A4Z2"/>
<dbReference type="OrthoDB" id="227596at2"/>
<dbReference type="PANTHER" id="PTHR24421:SF10">
    <property type="entry name" value="NITRATE_NITRITE SENSOR PROTEIN NARQ"/>
    <property type="match status" value="1"/>
</dbReference>
<evidence type="ECO:0000256" key="8">
    <source>
        <dbReference type="ARBA" id="ARBA00023012"/>
    </source>
</evidence>
<feature type="transmembrane region" description="Helical" evidence="9">
    <location>
        <begin position="53"/>
        <end position="76"/>
    </location>
</feature>
<dbReference type="InterPro" id="IPR036890">
    <property type="entry name" value="HATPase_C_sf"/>
</dbReference>
<dbReference type="Pfam" id="PF02518">
    <property type="entry name" value="HATPase_c"/>
    <property type="match status" value="1"/>
</dbReference>
<evidence type="ECO:0000256" key="7">
    <source>
        <dbReference type="ARBA" id="ARBA00022840"/>
    </source>
</evidence>
<dbReference type="InterPro" id="IPR003594">
    <property type="entry name" value="HATPase_dom"/>
</dbReference>
<evidence type="ECO:0000256" key="6">
    <source>
        <dbReference type="ARBA" id="ARBA00022777"/>
    </source>
</evidence>
<evidence type="ECO:0000259" key="11">
    <source>
        <dbReference type="Pfam" id="PF07730"/>
    </source>
</evidence>
<dbReference type="GO" id="GO:0005524">
    <property type="term" value="F:ATP binding"/>
    <property type="evidence" value="ECO:0007669"/>
    <property type="project" value="UniProtKB-KW"/>
</dbReference>
<comment type="catalytic activity">
    <reaction evidence="1">
        <text>ATP + protein L-histidine = ADP + protein N-phospho-L-histidine.</text>
        <dbReference type="EC" id="2.7.13.3"/>
    </reaction>
</comment>
<protein>
    <recommendedName>
        <fullName evidence="2">histidine kinase</fullName>
        <ecNumber evidence="2">2.7.13.3</ecNumber>
    </recommendedName>
</protein>
<dbReference type="Gene3D" id="1.20.5.1930">
    <property type="match status" value="1"/>
</dbReference>
<dbReference type="STRING" id="83656.B1H18_23535"/>
<evidence type="ECO:0000256" key="9">
    <source>
        <dbReference type="SAM" id="Phobius"/>
    </source>
</evidence>
<evidence type="ECO:0000256" key="5">
    <source>
        <dbReference type="ARBA" id="ARBA00022741"/>
    </source>
</evidence>
<keyword evidence="9" id="KW-1133">Transmembrane helix</keyword>
<evidence type="ECO:0000256" key="4">
    <source>
        <dbReference type="ARBA" id="ARBA00022679"/>
    </source>
</evidence>
<keyword evidence="6 12" id="KW-0418">Kinase</keyword>
<comment type="caution">
    <text evidence="12">The sequence shown here is derived from an EMBL/GenBank/DDBJ whole genome shotgun (WGS) entry which is preliminary data.</text>
</comment>
<dbReference type="GO" id="GO:0016020">
    <property type="term" value="C:membrane"/>
    <property type="evidence" value="ECO:0007669"/>
    <property type="project" value="InterPro"/>
</dbReference>
<dbReference type="PANTHER" id="PTHR24421">
    <property type="entry name" value="NITRATE/NITRITE SENSOR PROTEIN NARX-RELATED"/>
    <property type="match status" value="1"/>
</dbReference>
<keyword evidence="8" id="KW-0902">Two-component regulatory system</keyword>
<keyword evidence="9" id="KW-0472">Membrane</keyword>
<accession>A0A1V4A4Z2</accession>
<evidence type="ECO:0000256" key="3">
    <source>
        <dbReference type="ARBA" id="ARBA00022553"/>
    </source>
</evidence>
<feature type="transmembrane region" description="Helical" evidence="9">
    <location>
        <begin position="30"/>
        <end position="47"/>
    </location>
</feature>
<keyword evidence="13" id="KW-1185">Reference proteome</keyword>
<evidence type="ECO:0000313" key="12">
    <source>
        <dbReference type="EMBL" id="OON75133.1"/>
    </source>
</evidence>
<keyword evidence="3" id="KW-0597">Phosphoprotein</keyword>
<feature type="domain" description="Signal transduction histidine kinase subgroup 3 dimerisation and phosphoacceptor" evidence="11">
    <location>
        <begin position="198"/>
        <end position="263"/>
    </location>
</feature>
<dbReference type="Pfam" id="PF07730">
    <property type="entry name" value="HisKA_3"/>
    <property type="match status" value="1"/>
</dbReference>
<dbReference type="InterPro" id="IPR011712">
    <property type="entry name" value="Sig_transdc_His_kin_sub3_dim/P"/>
</dbReference>
<dbReference type="CDD" id="cd16917">
    <property type="entry name" value="HATPase_UhpB-NarQ-NarX-like"/>
    <property type="match status" value="1"/>
</dbReference>
<dbReference type="Gene3D" id="3.30.565.10">
    <property type="entry name" value="Histidine kinase-like ATPase, C-terminal domain"/>
    <property type="match status" value="1"/>
</dbReference>
<keyword evidence="9" id="KW-0812">Transmembrane</keyword>
<name>A0A1V4A4Z2_9ACTN</name>
<gene>
    <name evidence="12" type="ORF">B1H18_23535</name>
</gene>
<evidence type="ECO:0000259" key="10">
    <source>
        <dbReference type="Pfam" id="PF02518"/>
    </source>
</evidence>
<evidence type="ECO:0000256" key="2">
    <source>
        <dbReference type="ARBA" id="ARBA00012438"/>
    </source>
</evidence>